<keyword evidence="2" id="KW-1185">Reference proteome</keyword>
<evidence type="ECO:0000313" key="2">
    <source>
        <dbReference type="Proteomes" id="UP001209878"/>
    </source>
</evidence>
<evidence type="ECO:0000313" key="1">
    <source>
        <dbReference type="EMBL" id="KAK2192034.1"/>
    </source>
</evidence>
<gene>
    <name evidence="1" type="ORF">NP493_40g04027</name>
</gene>
<proteinExistence type="predicted"/>
<sequence length="22" mass="2262">MSPVLSGTMGQNAGSCAFFLSR</sequence>
<accession>A0AAD9PC84</accession>
<dbReference type="AlphaFoldDB" id="A0AAD9PC84"/>
<dbReference type="EMBL" id="JAODUO010000040">
    <property type="protein sequence ID" value="KAK2192034.1"/>
    <property type="molecule type" value="Genomic_DNA"/>
</dbReference>
<dbReference type="Proteomes" id="UP001209878">
    <property type="component" value="Unassembled WGS sequence"/>
</dbReference>
<name>A0AAD9PC84_RIDPI</name>
<reference evidence="1" key="1">
    <citation type="journal article" date="2023" name="Mol. Biol. Evol.">
        <title>Third-Generation Sequencing Reveals the Adaptive Role of the Epigenome in Three Deep-Sea Polychaetes.</title>
        <authorList>
            <person name="Perez M."/>
            <person name="Aroh O."/>
            <person name="Sun Y."/>
            <person name="Lan Y."/>
            <person name="Juniper S.K."/>
            <person name="Young C.R."/>
            <person name="Angers B."/>
            <person name="Qian P.Y."/>
        </authorList>
    </citation>
    <scope>NUCLEOTIDE SEQUENCE</scope>
    <source>
        <strain evidence="1">R07B-5</strain>
    </source>
</reference>
<comment type="caution">
    <text evidence="1">The sequence shown here is derived from an EMBL/GenBank/DDBJ whole genome shotgun (WGS) entry which is preliminary data.</text>
</comment>
<protein>
    <submittedName>
        <fullName evidence="1">Uncharacterized protein</fullName>
    </submittedName>
</protein>
<organism evidence="1 2">
    <name type="scientific">Ridgeia piscesae</name>
    <name type="common">Tubeworm</name>
    <dbReference type="NCBI Taxonomy" id="27915"/>
    <lineage>
        <taxon>Eukaryota</taxon>
        <taxon>Metazoa</taxon>
        <taxon>Spiralia</taxon>
        <taxon>Lophotrochozoa</taxon>
        <taxon>Annelida</taxon>
        <taxon>Polychaeta</taxon>
        <taxon>Sedentaria</taxon>
        <taxon>Canalipalpata</taxon>
        <taxon>Sabellida</taxon>
        <taxon>Siboglinidae</taxon>
        <taxon>Ridgeia</taxon>
    </lineage>
</organism>